<name>A0A7R8ZQ23_9CRUS</name>
<evidence type="ECO:0000256" key="10">
    <source>
        <dbReference type="ARBA" id="ARBA00047937"/>
    </source>
</evidence>
<accession>A0A7R8ZQ23</accession>
<evidence type="ECO:0000256" key="1">
    <source>
        <dbReference type="ARBA" id="ARBA00004496"/>
    </source>
</evidence>
<dbReference type="AlphaFoldDB" id="A0A7R8ZQ23"/>
<dbReference type="GO" id="GO:0004814">
    <property type="term" value="F:arginine-tRNA ligase activity"/>
    <property type="evidence" value="ECO:0007669"/>
    <property type="project" value="InterPro"/>
</dbReference>
<sequence length="406" mass="44734">MTKMSDLLFEIGTEELPAGYLEPALRQMGQMFVEKARENHLNHGNLQTFASPRRLALRVHDLSLRQQDRILEYIGPSLQAGRNEQGEYSKAAVGFARSKGASPDDLQVVELEKGSYFMLKKDVKGGMTSTLLPAMLKEILLGISFPKSMRWGEGTMGEVYAAHSGEDQAVSLAIREHYMPKRAGQIPTGTADPFGLRRIALAVLHSIEERKYALSLTELFHKALSLYGDKVDGGAGTVNAILDFLAKRYRNDQVARGADSGAVAAAMAGGFSDVNDCAARITALSELRSDPGFTVLASAYKRIKNIIKGNTSIEVQDVLLKEGAEKKLYELLCQVQAKMEPQLAQKNYRDAFALLLTMKEPVDLFFEEVMVMDEDLSVRNNRLNLLTALGDLVLTIGDISKMQQEG</sequence>
<evidence type="ECO:0000256" key="7">
    <source>
        <dbReference type="ARBA" id="ARBA00022840"/>
    </source>
</evidence>
<dbReference type="OrthoDB" id="6753009at2759"/>
<keyword evidence="7" id="KW-0067">ATP-binding</keyword>
<feature type="domain" description="DALR anticodon binding" evidence="11">
    <location>
        <begin position="298"/>
        <end position="391"/>
    </location>
</feature>
<dbReference type="PANTHER" id="PTHR30075:SF2">
    <property type="entry name" value="GLYCINE--TRNA LIGASE, CHLOROPLASTIC_MITOCHONDRIAL 2"/>
    <property type="match status" value="1"/>
</dbReference>
<evidence type="ECO:0000256" key="8">
    <source>
        <dbReference type="ARBA" id="ARBA00022917"/>
    </source>
</evidence>
<evidence type="ECO:0000256" key="2">
    <source>
        <dbReference type="ARBA" id="ARBA00008226"/>
    </source>
</evidence>
<dbReference type="PANTHER" id="PTHR30075">
    <property type="entry name" value="GLYCYL-TRNA SYNTHETASE"/>
    <property type="match status" value="1"/>
</dbReference>
<dbReference type="InterPro" id="IPR008909">
    <property type="entry name" value="DALR_anticod-bd"/>
</dbReference>
<proteinExistence type="inferred from homology"/>
<dbReference type="InterPro" id="IPR015944">
    <property type="entry name" value="Gly-tRNA-synth_bsu"/>
</dbReference>
<dbReference type="GO" id="GO:0006420">
    <property type="term" value="P:arginyl-tRNA aminoacylation"/>
    <property type="evidence" value="ECO:0007669"/>
    <property type="project" value="InterPro"/>
</dbReference>
<dbReference type="EC" id="6.1.1.14" evidence="3"/>
<dbReference type="PRINTS" id="PR01045">
    <property type="entry name" value="TRNASYNTHGB"/>
</dbReference>
<dbReference type="Pfam" id="PF05746">
    <property type="entry name" value="DALR_1"/>
    <property type="match status" value="1"/>
</dbReference>
<comment type="subcellular location">
    <subcellularLocation>
        <location evidence="1">Cytoplasm</location>
    </subcellularLocation>
</comment>
<evidence type="ECO:0000256" key="9">
    <source>
        <dbReference type="ARBA" id="ARBA00023146"/>
    </source>
</evidence>
<comment type="catalytic activity">
    <reaction evidence="10">
        <text>tRNA(Gly) + glycine + ATP = glycyl-tRNA(Gly) + AMP + diphosphate</text>
        <dbReference type="Rhea" id="RHEA:16013"/>
        <dbReference type="Rhea" id="RHEA-COMP:9664"/>
        <dbReference type="Rhea" id="RHEA-COMP:9683"/>
        <dbReference type="ChEBI" id="CHEBI:30616"/>
        <dbReference type="ChEBI" id="CHEBI:33019"/>
        <dbReference type="ChEBI" id="CHEBI:57305"/>
        <dbReference type="ChEBI" id="CHEBI:78442"/>
        <dbReference type="ChEBI" id="CHEBI:78522"/>
        <dbReference type="ChEBI" id="CHEBI:456215"/>
        <dbReference type="EC" id="6.1.1.14"/>
    </reaction>
</comment>
<evidence type="ECO:0000256" key="4">
    <source>
        <dbReference type="ARBA" id="ARBA00022490"/>
    </source>
</evidence>
<dbReference type="InterPro" id="IPR006194">
    <property type="entry name" value="Gly-tRNA-synth_heterodimer"/>
</dbReference>
<organism evidence="12">
    <name type="scientific">Cyprideis torosa</name>
    <dbReference type="NCBI Taxonomy" id="163714"/>
    <lineage>
        <taxon>Eukaryota</taxon>
        <taxon>Metazoa</taxon>
        <taxon>Ecdysozoa</taxon>
        <taxon>Arthropoda</taxon>
        <taxon>Crustacea</taxon>
        <taxon>Oligostraca</taxon>
        <taxon>Ostracoda</taxon>
        <taxon>Podocopa</taxon>
        <taxon>Podocopida</taxon>
        <taxon>Cytherocopina</taxon>
        <taxon>Cytheroidea</taxon>
        <taxon>Cytherideidae</taxon>
        <taxon>Cyprideis</taxon>
    </lineage>
</organism>
<dbReference type="Pfam" id="PF02092">
    <property type="entry name" value="tRNA_synt_2f"/>
    <property type="match status" value="2"/>
</dbReference>
<evidence type="ECO:0000256" key="3">
    <source>
        <dbReference type="ARBA" id="ARBA00012829"/>
    </source>
</evidence>
<protein>
    <recommendedName>
        <fullName evidence="3">glycine--tRNA ligase</fullName>
        <ecNumber evidence="3">6.1.1.14</ecNumber>
    </recommendedName>
</protein>
<gene>
    <name evidence="12" type="ORF">CTOB1V02_LOCUS10696</name>
</gene>
<dbReference type="GO" id="GO:0004820">
    <property type="term" value="F:glycine-tRNA ligase activity"/>
    <property type="evidence" value="ECO:0007669"/>
    <property type="project" value="UniProtKB-EC"/>
</dbReference>
<dbReference type="GO" id="GO:0005829">
    <property type="term" value="C:cytosol"/>
    <property type="evidence" value="ECO:0007669"/>
    <property type="project" value="TreeGrafter"/>
</dbReference>
<evidence type="ECO:0000259" key="11">
    <source>
        <dbReference type="Pfam" id="PF05746"/>
    </source>
</evidence>
<dbReference type="PROSITE" id="PS50861">
    <property type="entry name" value="AA_TRNA_LIGASE_II_GLYAB"/>
    <property type="match status" value="2"/>
</dbReference>
<evidence type="ECO:0000313" key="12">
    <source>
        <dbReference type="EMBL" id="CAD7232870.1"/>
    </source>
</evidence>
<dbReference type="GO" id="GO:0005524">
    <property type="term" value="F:ATP binding"/>
    <property type="evidence" value="ECO:0007669"/>
    <property type="project" value="UniProtKB-KW"/>
</dbReference>
<keyword evidence="9" id="KW-0030">Aminoacyl-tRNA synthetase</keyword>
<keyword evidence="6" id="KW-0547">Nucleotide-binding</keyword>
<keyword evidence="8" id="KW-0648">Protein biosynthesis</keyword>
<comment type="similarity">
    <text evidence="2">Belongs to the class-II aminoacyl-tRNA synthetase family.</text>
</comment>
<evidence type="ECO:0000256" key="5">
    <source>
        <dbReference type="ARBA" id="ARBA00022598"/>
    </source>
</evidence>
<dbReference type="GO" id="GO:0006426">
    <property type="term" value="P:glycyl-tRNA aminoacylation"/>
    <property type="evidence" value="ECO:0007669"/>
    <property type="project" value="InterPro"/>
</dbReference>
<keyword evidence="4" id="KW-0963">Cytoplasm</keyword>
<reference evidence="12" key="1">
    <citation type="submission" date="2020-11" db="EMBL/GenBank/DDBJ databases">
        <authorList>
            <person name="Tran Van P."/>
        </authorList>
    </citation>
    <scope>NUCLEOTIDE SEQUENCE</scope>
</reference>
<evidence type="ECO:0000256" key="6">
    <source>
        <dbReference type="ARBA" id="ARBA00022741"/>
    </source>
</evidence>
<dbReference type="EMBL" id="OB665262">
    <property type="protein sequence ID" value="CAD7232870.1"/>
    <property type="molecule type" value="Genomic_DNA"/>
</dbReference>
<keyword evidence="5" id="KW-0436">Ligase</keyword>